<dbReference type="InterPro" id="IPR004111">
    <property type="entry name" value="Repressor_TetR_C"/>
</dbReference>
<evidence type="ECO:0000256" key="2">
    <source>
        <dbReference type="ARBA" id="ARBA00023125"/>
    </source>
</evidence>
<accession>A0AA90KHJ5</accession>
<dbReference type="SUPFAM" id="SSF46689">
    <property type="entry name" value="Homeodomain-like"/>
    <property type="match status" value="1"/>
</dbReference>
<dbReference type="GO" id="GO:0045892">
    <property type="term" value="P:negative regulation of DNA-templated transcription"/>
    <property type="evidence" value="ECO:0007669"/>
    <property type="project" value="InterPro"/>
</dbReference>
<evidence type="ECO:0000256" key="1">
    <source>
        <dbReference type="ARBA" id="ARBA00023015"/>
    </source>
</evidence>
<dbReference type="InterPro" id="IPR009057">
    <property type="entry name" value="Homeodomain-like_sf"/>
</dbReference>
<dbReference type="Gene3D" id="1.10.10.60">
    <property type="entry name" value="Homeodomain-like"/>
    <property type="match status" value="1"/>
</dbReference>
<dbReference type="Pfam" id="PF02909">
    <property type="entry name" value="TetR_C_1"/>
    <property type="match status" value="1"/>
</dbReference>
<dbReference type="SUPFAM" id="SSF48498">
    <property type="entry name" value="Tetracyclin repressor-like, C-terminal domain"/>
    <property type="match status" value="1"/>
</dbReference>
<keyword evidence="1" id="KW-0805">Transcription regulation</keyword>
<protein>
    <submittedName>
        <fullName evidence="7">TetR/AcrR family transcriptional regulator</fullName>
    </submittedName>
</protein>
<evidence type="ECO:0000313" key="7">
    <source>
        <dbReference type="EMBL" id="MDI5971489.1"/>
    </source>
</evidence>
<dbReference type="RefSeq" id="WP_271318428.1">
    <property type="nucleotide sequence ID" value="NZ_JAAGKO020000093.1"/>
</dbReference>
<dbReference type="EMBL" id="JABXJJ020000023">
    <property type="protein sequence ID" value="MDI5971489.1"/>
    <property type="molecule type" value="Genomic_DNA"/>
</dbReference>
<proteinExistence type="predicted"/>
<evidence type="ECO:0000259" key="5">
    <source>
        <dbReference type="PROSITE" id="PS50977"/>
    </source>
</evidence>
<dbReference type="InterPro" id="IPR050109">
    <property type="entry name" value="HTH-type_TetR-like_transc_reg"/>
</dbReference>
<keyword evidence="2 4" id="KW-0238">DNA-binding</keyword>
<keyword evidence="8" id="KW-1185">Reference proteome</keyword>
<evidence type="ECO:0000313" key="8">
    <source>
        <dbReference type="Proteomes" id="UP001156398"/>
    </source>
</evidence>
<evidence type="ECO:0000256" key="3">
    <source>
        <dbReference type="ARBA" id="ARBA00023163"/>
    </source>
</evidence>
<dbReference type="EMBL" id="JAAGKO020000093">
    <property type="protein sequence ID" value="MDI5967479.1"/>
    <property type="molecule type" value="Genomic_DNA"/>
</dbReference>
<evidence type="ECO:0000313" key="6">
    <source>
        <dbReference type="EMBL" id="MDI5967479.1"/>
    </source>
</evidence>
<dbReference type="PANTHER" id="PTHR30055">
    <property type="entry name" value="HTH-TYPE TRANSCRIPTIONAL REGULATOR RUTR"/>
    <property type="match status" value="1"/>
</dbReference>
<name>A0AA90KHJ5_9ACTN</name>
<gene>
    <name evidence="6" type="ORF">POF43_032955</name>
    <name evidence="7" type="ORF">POF50_019490</name>
</gene>
<comment type="caution">
    <text evidence="7">The sequence shown here is derived from an EMBL/GenBank/DDBJ whole genome shotgun (WGS) entry which is preliminary data.</text>
</comment>
<reference evidence="7 8" key="1">
    <citation type="submission" date="2023-05" db="EMBL/GenBank/DDBJ databases">
        <title>Streptantibioticus silvisoli sp. nov., acidotolerant actinomycetes 1 from pine litter.</title>
        <authorList>
            <person name="Swiecimska M."/>
            <person name="Golinska P."/>
            <person name="Sangal V."/>
            <person name="Wachnowicz B."/>
            <person name="Goodfellow M."/>
        </authorList>
    </citation>
    <scope>NUCLEOTIDE SEQUENCE</scope>
    <source>
        <strain evidence="7">SL13</strain>
        <strain evidence="6 8">SL54</strain>
    </source>
</reference>
<keyword evidence="3" id="KW-0804">Transcription</keyword>
<feature type="domain" description="HTH tetR-type" evidence="5">
    <location>
        <begin position="1"/>
        <end position="54"/>
    </location>
</feature>
<evidence type="ECO:0000256" key="4">
    <source>
        <dbReference type="PROSITE-ProRule" id="PRU00335"/>
    </source>
</evidence>
<dbReference type="InterPro" id="IPR001647">
    <property type="entry name" value="HTH_TetR"/>
</dbReference>
<dbReference type="AlphaFoldDB" id="A0AA90KHJ5"/>
<sequence>MRTTIGMLDEQGLARFSMRRLAAELGVTPMSVYWYVDNKDDLLEIALDEIGGEVPVPSDSPDADWRQQVRQVAAGYRAMLVAHPWASRLIGEYMNVGPKATAFSTVMRSIMRRTGLPDEMIPGALSTVYQFTYGFGTVEGRWQERCRAAGVREDDLFEEMSETARDHPGFHGLADLVERRGRASSLAEVRERDFAFSLDCLIAGIEAMRDRAHPGV</sequence>
<organism evidence="7">
    <name type="scientific">Streptantibioticus silvisoli</name>
    <dbReference type="NCBI Taxonomy" id="2705255"/>
    <lineage>
        <taxon>Bacteria</taxon>
        <taxon>Bacillati</taxon>
        <taxon>Actinomycetota</taxon>
        <taxon>Actinomycetes</taxon>
        <taxon>Kitasatosporales</taxon>
        <taxon>Streptomycetaceae</taxon>
        <taxon>Streptantibioticus</taxon>
    </lineage>
</organism>
<dbReference type="GO" id="GO:0003700">
    <property type="term" value="F:DNA-binding transcription factor activity"/>
    <property type="evidence" value="ECO:0007669"/>
    <property type="project" value="TreeGrafter"/>
</dbReference>
<dbReference type="InterPro" id="IPR036271">
    <property type="entry name" value="Tet_transcr_reg_TetR-rel_C_sf"/>
</dbReference>
<dbReference type="Gene3D" id="1.10.357.10">
    <property type="entry name" value="Tetracycline Repressor, domain 2"/>
    <property type="match status" value="1"/>
</dbReference>
<feature type="DNA-binding region" description="H-T-H motif" evidence="4">
    <location>
        <begin position="17"/>
        <end position="36"/>
    </location>
</feature>
<dbReference type="GO" id="GO:0000976">
    <property type="term" value="F:transcription cis-regulatory region binding"/>
    <property type="evidence" value="ECO:0007669"/>
    <property type="project" value="TreeGrafter"/>
</dbReference>
<dbReference type="Proteomes" id="UP001156398">
    <property type="component" value="Unassembled WGS sequence"/>
</dbReference>
<dbReference type="Pfam" id="PF00440">
    <property type="entry name" value="TetR_N"/>
    <property type="match status" value="1"/>
</dbReference>
<dbReference type="PROSITE" id="PS50977">
    <property type="entry name" value="HTH_TETR_2"/>
    <property type="match status" value="1"/>
</dbReference>
<dbReference type="PANTHER" id="PTHR30055:SF151">
    <property type="entry name" value="TRANSCRIPTIONAL REGULATORY PROTEIN"/>
    <property type="match status" value="1"/>
</dbReference>